<dbReference type="SMART" id="SM00382">
    <property type="entry name" value="AAA"/>
    <property type="match status" value="1"/>
</dbReference>
<keyword evidence="11" id="KW-1185">Reference proteome</keyword>
<dbReference type="FunFam" id="3.40.50.300:FF:000575">
    <property type="entry name" value="ATP-dependent helicase hrpA"/>
    <property type="match status" value="1"/>
</dbReference>
<dbReference type="Proteomes" id="UP000286482">
    <property type="component" value="Unassembled WGS sequence"/>
</dbReference>
<dbReference type="SMART" id="SM00490">
    <property type="entry name" value="HELICc"/>
    <property type="match status" value="1"/>
</dbReference>
<evidence type="ECO:0000256" key="3">
    <source>
        <dbReference type="ARBA" id="ARBA00022741"/>
    </source>
</evidence>
<dbReference type="InterPro" id="IPR024590">
    <property type="entry name" value="HrpA_C"/>
</dbReference>
<reference evidence="10 11" key="1">
    <citation type="submission" date="2018-09" db="EMBL/GenBank/DDBJ databases">
        <authorList>
            <person name="Wang Z."/>
        </authorList>
    </citation>
    <scope>NUCLEOTIDE SEQUENCE [LARGE SCALE GENOMIC DNA]</scope>
    <source>
        <strain evidence="10 11">ALS 81</strain>
    </source>
</reference>
<dbReference type="InterPro" id="IPR014001">
    <property type="entry name" value="Helicase_ATP-bd"/>
</dbReference>
<evidence type="ECO:0000256" key="1">
    <source>
        <dbReference type="ARBA" id="ARBA00008792"/>
    </source>
</evidence>
<gene>
    <name evidence="10" type="primary">hrpA</name>
    <name evidence="10" type="ORF">DBZ36_06860</name>
</gene>
<dbReference type="EMBL" id="RAQO01000004">
    <property type="protein sequence ID" value="RKF20160.1"/>
    <property type="molecule type" value="Genomic_DNA"/>
</dbReference>
<dbReference type="PANTHER" id="PTHR18934">
    <property type="entry name" value="ATP-DEPENDENT RNA HELICASE"/>
    <property type="match status" value="1"/>
</dbReference>
<dbReference type="InterPro" id="IPR001650">
    <property type="entry name" value="Helicase_C-like"/>
</dbReference>
<evidence type="ECO:0000256" key="2">
    <source>
        <dbReference type="ARBA" id="ARBA00012552"/>
    </source>
</evidence>
<sequence>MSLTSRELLQLIPQAMIKDRHPLQRKLRQLKGEDQQQLQSLENSLLSSIEAVKNRQLNLPEISYPEALPVSQERLAITQAIRDNQVVIIAGETGSGKTTQIPKMCLELGLGNYATIGHTQPRRLAARSVAQRIADELQTDLGSLVGYKVRFNDKIQADSQVKLMTDGILLAELQNDRYLNQYSVIIIDEAHERSLNIDFILGYLKQLLVRRKDLKVIVTSATIDPERFSQHFENAPILEVSGRTFPVETRYRPLKQDQQDRDLFEGIKSAVDELDNELEGDILVFMNGEREIRDCADYLNKQNFRNTEVLPLFSRLSNAEQNRIFNSHSQRRIVLATNVAETSVTVPGIRYVIDPGTARISRYSHRSKVQRLPIEAISQASANQRMGRCGRLSDGICIRLYEQEDFDLRPEFTDPEILRTNLASVILQMTSLRLGKVADFPFVQAPDQRNIKDGYDLLEELAAIDENDQQKLTNIGRAISRLPLDPRLARMVVAARDFDCVDEVIVIVAGLTIQDPRERPLDKQQASDEMHRRFFDENSDFAAYLNLWRYLQKLRKEISESAFRKRCKKEFLAYMRVREWQDLATQIRQQVRELGYPLHQREPDFDAIHQALTTGLLSHIGFKDKEREFLGARNRRFVVFPGSGLAKKPPKWLVAAELTETSRLFARTVAKIQPQWLEALASHRTHSRFDEPHWSKKRLSVMAYETVTLYGLTIISKRLVNYATIDPAMARTIFIRSALVEGEWNCKHSFYKENQALLDDVEALEHKSRRRDIRIDDQQLYDFYDKRLPESIVSARHFDKWWKKQGQNDKDFLSFSRQELMRHDAKHVTNKEYPNTWSSDGIELKLSYQFEPGKIDDGVSVSIPLPLLNQIDASQFKWQIPALREELAIALIKSLPKYLRRNFVPAPNFAQAALANMSPSDGDFVETFSKHLLRMTGVRIDAELWDWQQVPAHLRINFNIIDAKYKTITQGRDYANLQQQLSGKVEESIQQAAPNKGLERQGLTTWDFESLPQLIEQKRQGYTIKAYPALSDDKKSVSIKLFDDQETAAQSQHQALIRLLEIDCPAPLKYLQQKLPNRAKLGLYYNPFGKVEQLIQDCIRCAILEIVGEQVVQSQSQYTQIKDDVNQQLAQQSLDVVNAIEPLLSQHYALKKKLKGKVPLEWILGHKDISAQLEALVHPGFVSQSGLSSLKHIQRYLLAIEKRLEKLPVDPQRDRLAQQQIQSCENDYLALKNKFPEPKYAKQIQAVFWAIQELRVSLFAQQLGTQYPVSAKRVSKQISELDKALVG</sequence>
<dbReference type="GO" id="GO:0003723">
    <property type="term" value="F:RNA binding"/>
    <property type="evidence" value="ECO:0007669"/>
    <property type="project" value="TreeGrafter"/>
</dbReference>
<dbReference type="Pfam" id="PF07717">
    <property type="entry name" value="OB_NTP_bind"/>
    <property type="match status" value="1"/>
</dbReference>
<dbReference type="CDD" id="cd17989">
    <property type="entry name" value="DEXHc_HrpA"/>
    <property type="match status" value="1"/>
</dbReference>
<dbReference type="Pfam" id="PF21010">
    <property type="entry name" value="HA2_C"/>
    <property type="match status" value="1"/>
</dbReference>
<keyword evidence="5 10" id="KW-0347">Helicase</keyword>
<keyword evidence="6" id="KW-0067">ATP-binding</keyword>
<dbReference type="FunFam" id="1.20.120.1080:FF:000005">
    <property type="entry name" value="ATP-dependent helicase HrpA"/>
    <property type="match status" value="1"/>
</dbReference>
<dbReference type="CDD" id="cd18791">
    <property type="entry name" value="SF2_C_RHA"/>
    <property type="match status" value="1"/>
</dbReference>
<dbReference type="FunFam" id="3.40.50.300:FF:000439">
    <property type="entry name" value="ATP-dependent RNA helicase HrpA"/>
    <property type="match status" value="1"/>
</dbReference>
<dbReference type="PROSITE" id="PS51192">
    <property type="entry name" value="HELICASE_ATP_BIND_1"/>
    <property type="match status" value="1"/>
</dbReference>
<keyword evidence="4 10" id="KW-0378">Hydrolase</keyword>
<dbReference type="Pfam" id="PF00270">
    <property type="entry name" value="DEAD"/>
    <property type="match status" value="1"/>
</dbReference>
<evidence type="ECO:0000313" key="11">
    <source>
        <dbReference type="Proteomes" id="UP000286482"/>
    </source>
</evidence>
<dbReference type="SUPFAM" id="SSF52540">
    <property type="entry name" value="P-loop containing nucleoside triphosphate hydrolases"/>
    <property type="match status" value="1"/>
</dbReference>
<protein>
    <recommendedName>
        <fullName evidence="2">RNA helicase</fullName>
        <ecNumber evidence="2">3.6.4.13</ecNumber>
    </recommendedName>
</protein>
<dbReference type="Gene3D" id="3.40.50.300">
    <property type="entry name" value="P-loop containing nucleotide triphosphate hydrolases"/>
    <property type="match status" value="2"/>
</dbReference>
<dbReference type="InterPro" id="IPR002464">
    <property type="entry name" value="DNA/RNA_helicase_DEAH_CS"/>
</dbReference>
<organism evidence="10 11">
    <name type="scientific">Alginatibacterium sediminis</name>
    <dbReference type="NCBI Taxonomy" id="2164068"/>
    <lineage>
        <taxon>Bacteria</taxon>
        <taxon>Pseudomonadati</taxon>
        <taxon>Pseudomonadota</taxon>
        <taxon>Gammaproteobacteria</taxon>
        <taxon>Alteromonadales</taxon>
        <taxon>Alteromonadaceae</taxon>
        <taxon>Alginatibacterium</taxon>
    </lineage>
</organism>
<proteinExistence type="inferred from homology"/>
<dbReference type="InterPro" id="IPR027417">
    <property type="entry name" value="P-loop_NTPase"/>
</dbReference>
<dbReference type="SMART" id="SM00847">
    <property type="entry name" value="HA2"/>
    <property type="match status" value="1"/>
</dbReference>
<dbReference type="NCBIfam" id="TIGR01967">
    <property type="entry name" value="DEAH_box_HrpA"/>
    <property type="match status" value="1"/>
</dbReference>
<dbReference type="InterPro" id="IPR011709">
    <property type="entry name" value="DEAD-box_helicase_OB_fold"/>
</dbReference>
<dbReference type="GO" id="GO:0003724">
    <property type="term" value="F:RNA helicase activity"/>
    <property type="evidence" value="ECO:0007669"/>
    <property type="project" value="UniProtKB-EC"/>
</dbReference>
<evidence type="ECO:0000259" key="9">
    <source>
        <dbReference type="PROSITE" id="PS51194"/>
    </source>
</evidence>
<dbReference type="PROSITE" id="PS00690">
    <property type="entry name" value="DEAH_ATP_HELICASE"/>
    <property type="match status" value="1"/>
</dbReference>
<dbReference type="EC" id="3.6.4.13" evidence="2"/>
<dbReference type="NCBIfam" id="NF008348">
    <property type="entry name" value="PRK11131.1"/>
    <property type="match status" value="1"/>
</dbReference>
<comment type="catalytic activity">
    <reaction evidence="7">
        <text>ATP + H2O = ADP + phosphate + H(+)</text>
        <dbReference type="Rhea" id="RHEA:13065"/>
        <dbReference type="ChEBI" id="CHEBI:15377"/>
        <dbReference type="ChEBI" id="CHEBI:15378"/>
        <dbReference type="ChEBI" id="CHEBI:30616"/>
        <dbReference type="ChEBI" id="CHEBI:43474"/>
        <dbReference type="ChEBI" id="CHEBI:456216"/>
        <dbReference type="EC" id="3.6.4.13"/>
    </reaction>
</comment>
<evidence type="ECO:0000256" key="7">
    <source>
        <dbReference type="ARBA" id="ARBA00047984"/>
    </source>
</evidence>
<feature type="domain" description="Helicase ATP-binding" evidence="8">
    <location>
        <begin position="78"/>
        <end position="241"/>
    </location>
</feature>
<evidence type="ECO:0000256" key="5">
    <source>
        <dbReference type="ARBA" id="ARBA00022806"/>
    </source>
</evidence>
<comment type="similarity">
    <text evidence="1">Belongs to the DEAD box helicase family. DEAH subfamily.</text>
</comment>
<dbReference type="Pfam" id="PF00271">
    <property type="entry name" value="Helicase_C"/>
    <property type="match status" value="1"/>
</dbReference>
<dbReference type="InterPro" id="IPR003593">
    <property type="entry name" value="AAA+_ATPase"/>
</dbReference>
<evidence type="ECO:0000313" key="10">
    <source>
        <dbReference type="EMBL" id="RKF20160.1"/>
    </source>
</evidence>
<dbReference type="GO" id="GO:0005524">
    <property type="term" value="F:ATP binding"/>
    <property type="evidence" value="ECO:0007669"/>
    <property type="project" value="UniProtKB-KW"/>
</dbReference>
<dbReference type="PANTHER" id="PTHR18934:SF99">
    <property type="entry name" value="ATP-DEPENDENT RNA HELICASE DHX37-RELATED"/>
    <property type="match status" value="1"/>
</dbReference>
<comment type="caution">
    <text evidence="10">The sequence shown here is derived from an EMBL/GenBank/DDBJ whole genome shotgun (WGS) entry which is preliminary data.</text>
</comment>
<dbReference type="RefSeq" id="WP_120354164.1">
    <property type="nucleotide sequence ID" value="NZ_RAQO01000004.1"/>
</dbReference>
<evidence type="ECO:0000259" key="8">
    <source>
        <dbReference type="PROSITE" id="PS51192"/>
    </source>
</evidence>
<dbReference type="InterPro" id="IPR011545">
    <property type="entry name" value="DEAD/DEAH_box_helicase_dom"/>
</dbReference>
<dbReference type="OrthoDB" id="9805617at2"/>
<dbReference type="Pfam" id="PF11898">
    <property type="entry name" value="DUF3418"/>
    <property type="match status" value="1"/>
</dbReference>
<accession>A0A420EHL9</accession>
<dbReference type="Gene3D" id="1.20.120.1080">
    <property type="match status" value="1"/>
</dbReference>
<dbReference type="PROSITE" id="PS51194">
    <property type="entry name" value="HELICASE_CTER"/>
    <property type="match status" value="1"/>
</dbReference>
<keyword evidence="3" id="KW-0547">Nucleotide-binding</keyword>
<dbReference type="InterPro" id="IPR007502">
    <property type="entry name" value="Helicase-assoc_dom"/>
</dbReference>
<feature type="domain" description="Helicase C-terminal" evidence="9">
    <location>
        <begin position="266"/>
        <end position="433"/>
    </location>
</feature>
<dbReference type="InterPro" id="IPR010222">
    <property type="entry name" value="RNA_helicase_HrpA"/>
</dbReference>
<dbReference type="SMART" id="SM00487">
    <property type="entry name" value="DEXDc"/>
    <property type="match status" value="1"/>
</dbReference>
<name>A0A420EHL9_9ALTE</name>
<evidence type="ECO:0000256" key="4">
    <source>
        <dbReference type="ARBA" id="ARBA00022801"/>
    </source>
</evidence>
<dbReference type="GO" id="GO:0016887">
    <property type="term" value="F:ATP hydrolysis activity"/>
    <property type="evidence" value="ECO:0007669"/>
    <property type="project" value="RHEA"/>
</dbReference>
<evidence type="ECO:0000256" key="6">
    <source>
        <dbReference type="ARBA" id="ARBA00022840"/>
    </source>
</evidence>